<keyword evidence="5" id="KW-1185">Reference proteome</keyword>
<feature type="region of interest" description="Disordered" evidence="1">
    <location>
        <begin position="1"/>
        <end position="54"/>
    </location>
</feature>
<dbReference type="Proteomes" id="UP000836841">
    <property type="component" value="Chromosome 3"/>
</dbReference>
<proteinExistence type="predicted"/>
<dbReference type="InterPro" id="IPR025525">
    <property type="entry name" value="hAT-like_transposase_RNase-H"/>
</dbReference>
<dbReference type="InterPro" id="IPR012337">
    <property type="entry name" value="RNaseH-like_sf"/>
</dbReference>
<evidence type="ECO:0000313" key="5">
    <source>
        <dbReference type="Proteomes" id="UP000836841"/>
    </source>
</evidence>
<evidence type="ECO:0000259" key="3">
    <source>
        <dbReference type="Pfam" id="PF14372"/>
    </source>
</evidence>
<dbReference type="SUPFAM" id="SSF53098">
    <property type="entry name" value="Ribonuclease H-like"/>
    <property type="match status" value="1"/>
</dbReference>
<protein>
    <submittedName>
        <fullName evidence="4">Uncharacterized protein</fullName>
    </submittedName>
</protein>
<feature type="compositionally biased region" description="Low complexity" evidence="1">
    <location>
        <begin position="8"/>
        <end position="19"/>
    </location>
</feature>
<dbReference type="InterPro" id="IPR008906">
    <property type="entry name" value="HATC_C_dom"/>
</dbReference>
<dbReference type="AlphaFoldDB" id="A0AAU9RZP9"/>
<dbReference type="EMBL" id="OU466859">
    <property type="protein sequence ID" value="CAH2053471.1"/>
    <property type="molecule type" value="Genomic_DNA"/>
</dbReference>
<sequence>MDKGELASGSGFSSGSNSGPDMKKKQKLDDSVDDKEKSGVDSSPQEDEEEKRRYRSMAKVAIGYGINPTVKNSTISEMIQIVSPSFSLDTSKLKSAVLEMYEEGKEKVKKLLNDAEGKLTLSYEWMVHGDWTSEDIEDPVLHEDFIVISVYFADETFKMKKWILGYHPRESLNVKDIYVDSFKNVITEYGIESKVSTLLVPNYSDLGVKAFDAFRKWIEERGKNPIHPRVFLIYCCSDIFRLMVDDMLKDINIWVMERVRMLVGWGRTAPTNWDVTLRSLQKAVDMEAKNVFEEDEDYEDYEQPSDEEWIMIRTFCKLAGCIYKVAKEIFEGEYPTSNVYFHLLAELKFMLNEELKSGDDDYFINKAKEILERFDKYWNNMFLVLATASVLDPRFKMKYLEFYCSKNEVCDEGSKAETVLEYIRNLYAHYAASDIRPKQERADAVVYPNPHWYKYITEEEDEEEEKEKEKKPDAYKDFVFFQEYLKFEGSPREFHESELDSYFKEPVLEWNKDFNALDWWKEASQKYPILSRVARDILSIPISRGTSHRAYVADKRQPPDFVVSMEAKLVNAMMCSESWPRG</sequence>
<accession>A0AAU9RZP9</accession>
<evidence type="ECO:0000313" key="4">
    <source>
        <dbReference type="EMBL" id="CAH2053471.1"/>
    </source>
</evidence>
<gene>
    <name evidence="4" type="ORF">TAV2_LOCUS10874</name>
</gene>
<dbReference type="GO" id="GO:0003677">
    <property type="term" value="F:DNA binding"/>
    <property type="evidence" value="ECO:0007669"/>
    <property type="project" value="InterPro"/>
</dbReference>
<evidence type="ECO:0000256" key="1">
    <source>
        <dbReference type="SAM" id="MobiDB-lite"/>
    </source>
</evidence>
<feature type="compositionally biased region" description="Basic and acidic residues" evidence="1">
    <location>
        <begin position="21"/>
        <end position="39"/>
    </location>
</feature>
<dbReference type="Pfam" id="PF05699">
    <property type="entry name" value="Dimer_Tnp_hAT"/>
    <property type="match status" value="1"/>
</dbReference>
<organism evidence="4 5">
    <name type="scientific">Thlaspi arvense</name>
    <name type="common">Field penny-cress</name>
    <dbReference type="NCBI Taxonomy" id="13288"/>
    <lineage>
        <taxon>Eukaryota</taxon>
        <taxon>Viridiplantae</taxon>
        <taxon>Streptophyta</taxon>
        <taxon>Embryophyta</taxon>
        <taxon>Tracheophyta</taxon>
        <taxon>Spermatophyta</taxon>
        <taxon>Magnoliopsida</taxon>
        <taxon>eudicotyledons</taxon>
        <taxon>Gunneridae</taxon>
        <taxon>Pentapetalae</taxon>
        <taxon>rosids</taxon>
        <taxon>malvids</taxon>
        <taxon>Brassicales</taxon>
        <taxon>Brassicaceae</taxon>
        <taxon>Thlaspideae</taxon>
        <taxon>Thlaspi</taxon>
    </lineage>
</organism>
<feature type="domain" description="hAT-like transposase RNase-H fold" evidence="3">
    <location>
        <begin position="333"/>
        <end position="430"/>
    </location>
</feature>
<dbReference type="GO" id="GO:0046983">
    <property type="term" value="F:protein dimerization activity"/>
    <property type="evidence" value="ECO:0007669"/>
    <property type="project" value="InterPro"/>
</dbReference>
<evidence type="ECO:0000259" key="2">
    <source>
        <dbReference type="Pfam" id="PF05699"/>
    </source>
</evidence>
<dbReference type="PANTHER" id="PTHR23272">
    <property type="entry name" value="BED FINGER-RELATED"/>
    <property type="match status" value="1"/>
</dbReference>
<name>A0AAU9RZP9_THLAR</name>
<dbReference type="PANTHER" id="PTHR23272:SF135">
    <property type="entry name" value="ZINC FINGER BED DOMAIN-CONTAINING PROTEIN DAYSLEEPER-LIKE"/>
    <property type="match status" value="1"/>
</dbReference>
<reference evidence="4 5" key="1">
    <citation type="submission" date="2022-03" db="EMBL/GenBank/DDBJ databases">
        <authorList>
            <person name="Nunn A."/>
            <person name="Chopra R."/>
            <person name="Nunn A."/>
            <person name="Contreras Garrido A."/>
        </authorList>
    </citation>
    <scope>NUCLEOTIDE SEQUENCE [LARGE SCALE GENOMIC DNA]</scope>
</reference>
<dbReference type="Pfam" id="PF14372">
    <property type="entry name" value="hAT-like_RNase-H"/>
    <property type="match status" value="1"/>
</dbReference>
<feature type="domain" description="HAT C-terminal dimerisation" evidence="2">
    <location>
        <begin position="498"/>
        <end position="579"/>
    </location>
</feature>